<protein>
    <recommendedName>
        <fullName evidence="3">Phosphatidic acid phosphatase type 2/haloperoxidase domain-containing protein</fullName>
    </recommendedName>
</protein>
<dbReference type="PANTHER" id="PTHR34599">
    <property type="entry name" value="PEROXIDASE-RELATED"/>
    <property type="match status" value="1"/>
</dbReference>
<sequence length="251" mass="26899">QAVGAKAVARAKGDGADAEWDPATMPTGPGFWEPTPPGFVETPLAPLAGSQKPWVMASGDQFRPAPPPEYGSAAWKAELKMVQEIAANRSFEQERVARWWGDYSPPALLNGWVHELILRDGLDLPQAARILADLHVAIADSGIAIWDAKYTWWTARPITEDPDLSVLSPAPPYPAYPSGYSGVMGAGTTVVGHYFPEVADEMADRAWEAAASRGWLGIHYVIDDDIGLTMGRQVGRLVCALPGANPVDGAT</sequence>
<name>A0A6J4U4R7_9BACT</name>
<organism evidence="2">
    <name type="scientific">uncultured Thermomicrobiales bacterium</name>
    <dbReference type="NCBI Taxonomy" id="1645740"/>
    <lineage>
        <taxon>Bacteria</taxon>
        <taxon>Pseudomonadati</taxon>
        <taxon>Thermomicrobiota</taxon>
        <taxon>Thermomicrobia</taxon>
        <taxon>Thermomicrobiales</taxon>
        <taxon>environmental samples</taxon>
    </lineage>
</organism>
<gene>
    <name evidence="2" type="ORF">AVDCRST_MAG73-1913</name>
</gene>
<feature type="non-terminal residue" evidence="2">
    <location>
        <position position="1"/>
    </location>
</feature>
<evidence type="ECO:0000256" key="1">
    <source>
        <dbReference type="SAM" id="MobiDB-lite"/>
    </source>
</evidence>
<evidence type="ECO:0000313" key="2">
    <source>
        <dbReference type="EMBL" id="CAA9540751.1"/>
    </source>
</evidence>
<reference evidence="2" key="1">
    <citation type="submission" date="2020-02" db="EMBL/GenBank/DDBJ databases">
        <authorList>
            <person name="Meier V. D."/>
        </authorList>
    </citation>
    <scope>NUCLEOTIDE SEQUENCE</scope>
    <source>
        <strain evidence="2">AVDCRST_MAG73</strain>
    </source>
</reference>
<feature type="compositionally biased region" description="Low complexity" evidence="1">
    <location>
        <begin position="1"/>
        <end position="10"/>
    </location>
</feature>
<feature type="region of interest" description="Disordered" evidence="1">
    <location>
        <begin position="1"/>
        <end position="22"/>
    </location>
</feature>
<evidence type="ECO:0008006" key="3">
    <source>
        <dbReference type="Google" id="ProtNLM"/>
    </source>
</evidence>
<dbReference type="CDD" id="cd03398">
    <property type="entry name" value="PAP2_haloperoxidase"/>
    <property type="match status" value="1"/>
</dbReference>
<dbReference type="AlphaFoldDB" id="A0A6J4U4R7"/>
<dbReference type="PANTHER" id="PTHR34599:SF1">
    <property type="entry name" value="PHOSPHATIDIC ACID PHOSPHATASE TYPE 2_HALOPEROXIDASE DOMAIN-CONTAINING PROTEIN"/>
    <property type="match status" value="1"/>
</dbReference>
<dbReference type="EMBL" id="CADCWE010000117">
    <property type="protein sequence ID" value="CAA9540751.1"/>
    <property type="molecule type" value="Genomic_DNA"/>
</dbReference>
<dbReference type="Gene3D" id="1.10.606.20">
    <property type="match status" value="1"/>
</dbReference>
<proteinExistence type="predicted"/>
<dbReference type="SUPFAM" id="SSF48317">
    <property type="entry name" value="Acid phosphatase/Vanadium-dependent haloperoxidase"/>
    <property type="match status" value="1"/>
</dbReference>
<dbReference type="InterPro" id="IPR052559">
    <property type="entry name" value="V-haloperoxidase"/>
</dbReference>
<dbReference type="InterPro" id="IPR036938">
    <property type="entry name" value="PAP2/HPO_sf"/>
</dbReference>
<accession>A0A6J4U4R7</accession>